<feature type="region of interest" description="Disordered" evidence="1">
    <location>
        <begin position="195"/>
        <end position="223"/>
    </location>
</feature>
<dbReference type="EMBL" id="VSSQ01000001">
    <property type="protein sequence ID" value="MPL54897.1"/>
    <property type="molecule type" value="Genomic_DNA"/>
</dbReference>
<sequence length="256" mass="27628">MNRLDLDQSGGLPLSTQILDNMQSSYRTTNELGRLAGDKTIVSGCIEAGGVVTDGFVIINGELLKFKGSALSDFVVIQEVAENPRGFEDGSAKPIIYERYATFGTADVQYAWSSFKRPLNLLQIEAKLTQLENMVPIGLVAIWDRPADAIPAGWVEHLDLAGRTAVGHLDGDVNFGALGVDLGAAQVTLTLQQMPRHRHKTVSNTAPTSDGAGNFTNGSGAETNTTLYTDYEGGDQPHSNIQPSRIVKYIRFVGFN</sequence>
<evidence type="ECO:0008006" key="3">
    <source>
        <dbReference type="Google" id="ProtNLM"/>
    </source>
</evidence>
<dbReference type="SUPFAM" id="SSF88874">
    <property type="entry name" value="Receptor-binding domain of short tail fibre protein gp12"/>
    <property type="match status" value="1"/>
</dbReference>
<organism evidence="2">
    <name type="scientific">bioreactor metagenome</name>
    <dbReference type="NCBI Taxonomy" id="1076179"/>
    <lineage>
        <taxon>unclassified sequences</taxon>
        <taxon>metagenomes</taxon>
        <taxon>ecological metagenomes</taxon>
    </lineage>
</organism>
<reference evidence="2" key="1">
    <citation type="submission" date="2019-08" db="EMBL/GenBank/DDBJ databases">
        <authorList>
            <person name="Kucharzyk K."/>
            <person name="Murdoch R.W."/>
            <person name="Higgins S."/>
            <person name="Loffler F."/>
        </authorList>
    </citation>
    <scope>NUCLEOTIDE SEQUENCE</scope>
</reference>
<accession>A0A644SKT1</accession>
<gene>
    <name evidence="2" type="ORF">SDC9_00363</name>
</gene>
<proteinExistence type="predicted"/>
<feature type="compositionally biased region" description="Polar residues" evidence="1">
    <location>
        <begin position="214"/>
        <end position="223"/>
    </location>
</feature>
<name>A0A644SKT1_9ZZZZ</name>
<evidence type="ECO:0000313" key="2">
    <source>
        <dbReference type="EMBL" id="MPL54897.1"/>
    </source>
</evidence>
<protein>
    <recommendedName>
        <fullName evidence="3">Phage tail collar domain-containing protein</fullName>
    </recommendedName>
</protein>
<comment type="caution">
    <text evidence="2">The sequence shown here is derived from an EMBL/GenBank/DDBJ whole genome shotgun (WGS) entry which is preliminary data.</text>
</comment>
<dbReference type="CDD" id="cd22641">
    <property type="entry name" value="C24-like"/>
    <property type="match status" value="1"/>
</dbReference>
<dbReference type="AlphaFoldDB" id="A0A644SKT1"/>
<evidence type="ECO:0000256" key="1">
    <source>
        <dbReference type="SAM" id="MobiDB-lite"/>
    </source>
</evidence>